<dbReference type="EMBL" id="CAXKWB010004940">
    <property type="protein sequence ID" value="CAL4075817.1"/>
    <property type="molecule type" value="Genomic_DNA"/>
</dbReference>
<evidence type="ECO:0000313" key="10">
    <source>
        <dbReference type="EMBL" id="CAL4075817.1"/>
    </source>
</evidence>
<comment type="caution">
    <text evidence="10">The sequence shown here is derived from an EMBL/GenBank/DDBJ whole genome shotgun (WGS) entry which is preliminary data.</text>
</comment>
<feature type="non-terminal residue" evidence="10">
    <location>
        <position position="1110"/>
    </location>
</feature>
<evidence type="ECO:0000259" key="9">
    <source>
        <dbReference type="PROSITE" id="PS50157"/>
    </source>
</evidence>
<comment type="subcellular location">
    <subcellularLocation>
        <location evidence="1">Nucleus</location>
    </subcellularLocation>
</comment>
<reference evidence="10 11" key="1">
    <citation type="submission" date="2024-05" db="EMBL/GenBank/DDBJ databases">
        <authorList>
            <person name="Wallberg A."/>
        </authorList>
    </citation>
    <scope>NUCLEOTIDE SEQUENCE [LARGE SCALE GENOMIC DNA]</scope>
</reference>
<dbReference type="InterPro" id="IPR036236">
    <property type="entry name" value="Znf_C2H2_sf"/>
</dbReference>
<dbReference type="FunFam" id="3.30.160.60:FF:000446">
    <property type="entry name" value="Zinc finger protein"/>
    <property type="match status" value="1"/>
</dbReference>
<accession>A0AAV2QB21</accession>
<feature type="domain" description="C2H2-type" evidence="9">
    <location>
        <begin position="733"/>
        <end position="760"/>
    </location>
</feature>
<feature type="domain" description="C2H2-type" evidence="9">
    <location>
        <begin position="761"/>
        <end position="789"/>
    </location>
</feature>
<dbReference type="GO" id="GO:0008270">
    <property type="term" value="F:zinc ion binding"/>
    <property type="evidence" value="ECO:0007669"/>
    <property type="project" value="UniProtKB-KW"/>
</dbReference>
<gene>
    <name evidence="10" type="ORF">MNOR_LOCUS9968</name>
</gene>
<evidence type="ECO:0000256" key="6">
    <source>
        <dbReference type="ARBA" id="ARBA00023242"/>
    </source>
</evidence>
<evidence type="ECO:0000256" key="1">
    <source>
        <dbReference type="ARBA" id="ARBA00004123"/>
    </source>
</evidence>
<organism evidence="10 11">
    <name type="scientific">Meganyctiphanes norvegica</name>
    <name type="common">Northern krill</name>
    <name type="synonym">Thysanopoda norvegica</name>
    <dbReference type="NCBI Taxonomy" id="48144"/>
    <lineage>
        <taxon>Eukaryota</taxon>
        <taxon>Metazoa</taxon>
        <taxon>Ecdysozoa</taxon>
        <taxon>Arthropoda</taxon>
        <taxon>Crustacea</taxon>
        <taxon>Multicrustacea</taxon>
        <taxon>Malacostraca</taxon>
        <taxon>Eumalacostraca</taxon>
        <taxon>Eucarida</taxon>
        <taxon>Euphausiacea</taxon>
        <taxon>Euphausiidae</taxon>
        <taxon>Meganyctiphanes</taxon>
    </lineage>
</organism>
<dbReference type="Pfam" id="PF00096">
    <property type="entry name" value="zf-C2H2"/>
    <property type="match status" value="6"/>
</dbReference>
<feature type="domain" description="C2H2-type" evidence="9">
    <location>
        <begin position="789"/>
        <end position="811"/>
    </location>
</feature>
<dbReference type="PROSITE" id="PS50157">
    <property type="entry name" value="ZINC_FINGER_C2H2_2"/>
    <property type="match status" value="11"/>
</dbReference>
<feature type="region of interest" description="Disordered" evidence="8">
    <location>
        <begin position="126"/>
        <end position="161"/>
    </location>
</feature>
<feature type="domain" description="C2H2-type" evidence="9">
    <location>
        <begin position="951"/>
        <end position="979"/>
    </location>
</feature>
<feature type="region of interest" description="Disordered" evidence="8">
    <location>
        <begin position="474"/>
        <end position="514"/>
    </location>
</feature>
<dbReference type="Pfam" id="PF12874">
    <property type="entry name" value="zf-met"/>
    <property type="match status" value="1"/>
</dbReference>
<keyword evidence="5" id="KW-0862">Zinc</keyword>
<feature type="compositionally biased region" description="Polar residues" evidence="8">
    <location>
        <begin position="482"/>
        <end position="492"/>
    </location>
</feature>
<dbReference type="SUPFAM" id="SSF57667">
    <property type="entry name" value="beta-beta-alpha zinc fingers"/>
    <property type="match status" value="5"/>
</dbReference>
<keyword evidence="11" id="KW-1185">Reference proteome</keyword>
<sequence length="1110" mass="123300">MGDSSNGCRGFETPSLGNDLWPMGFDVDLAALDGPGCRNKGPGANNNTGALGNNTLNNLQSTNNVGYNDMHHFTGLSSILQKFDDLHAGDISQMTDLTNSLHKGDSETAQSLLAKLACQDLGPDLSTGPDNSHKGLDSALFGHTQGPMSHGNLNNTNGTILQPKPTLQPSDVYGKVTCYEGKLVLQLRHFNLNTNYTLNVSECWICGEAIAVGSQLCTHKHVLGGLFQVNDEYVQMDIDHYILPEQEINTPDTPGSLKYPVSLHSDSSNIHQQINSSRDLNLSDNLSGNTDMHYHPETSIVTSLSSSSSLMGTTSDHNSCLSSTFGSLSLPGMQLPVDHSNMHHGISGLNVPSVSASLSQTLHSGNESVFSSNSSNHNQTNNILNSNEGNLKKDSLQMNHTTGENTYNLCHFTDNIQTSVASLSSQESMCELTVRNKISDTYQLPFSNAGDYTCHIDNGSEKAAEKHVHNTHISIETDSKAKSISSNTQMKTTEIGAKKRKSRTPKKPDPGKIKYEDNSISIAPLKQYKSYISRTDASIEDWIRHNLPEGDLEVTETPAGNTVSGDNYPKVSKVEDLYSQGIISESQMTPSKLIEKDRPKEPDQTTRRAAHIISGGLDLSCRLCFKEYKKDVKNYKSHMKEHGISENECFSCSICSKIFAKYKHYMQHLKSHLSTRRFTCQICGASYGRDDKLRRHMLSHSKEKTHKCTHCTKTFHRKEYLDNHLEIHEGKKYKCDICSVLCSSMFNLETHKLKHSKDKSFRCELCEKSFIRRDFLDSHMELIHKNKKLQCPVCQKLFSRKDVLKRHEAVHKNLSFDCDICNKKFTRRDRLVSHMKIHEKESEYKCSLCPSVFTRKEILEKHVNCHNLKEQCDICYKFFPTKRKLQLHQESHKPESSLSESPGKEEDTFKCEVCDKKMSTRNTLSKHLRQIHGKVLDNPKKPVTVQKEKLFVCNDCSKGFTRSCNLKAHILKAHKKKGDKDDENDLDDLPSVLQKIESSYIASTASSSPPENVITNSSYNPVCSSPTGNIDTLNSSVEGSTDLESGVGLPQFQSTLSAASSAASHLTAPLNFASSQFQSNTSPDSPINLSTDAITAAAAACLLAYPSYPY</sequence>
<keyword evidence="3" id="KW-0677">Repeat</keyword>
<proteinExistence type="predicted"/>
<feature type="domain" description="C2H2-type" evidence="9">
    <location>
        <begin position="816"/>
        <end position="843"/>
    </location>
</feature>
<dbReference type="InterPro" id="IPR050331">
    <property type="entry name" value="Zinc_finger"/>
</dbReference>
<feature type="compositionally biased region" description="Low complexity" evidence="8">
    <location>
        <begin position="365"/>
        <end position="387"/>
    </location>
</feature>
<feature type="domain" description="C2H2-type" evidence="9">
    <location>
        <begin position="870"/>
        <end position="897"/>
    </location>
</feature>
<dbReference type="GO" id="GO:0010468">
    <property type="term" value="P:regulation of gene expression"/>
    <property type="evidence" value="ECO:0007669"/>
    <property type="project" value="TreeGrafter"/>
</dbReference>
<dbReference type="PROSITE" id="PS00028">
    <property type="entry name" value="ZINC_FINGER_C2H2_1"/>
    <property type="match status" value="11"/>
</dbReference>
<keyword evidence="2" id="KW-0479">Metal-binding</keyword>
<evidence type="ECO:0000256" key="5">
    <source>
        <dbReference type="ARBA" id="ARBA00022833"/>
    </source>
</evidence>
<dbReference type="AlphaFoldDB" id="A0AAV2QB21"/>
<dbReference type="InterPro" id="IPR013087">
    <property type="entry name" value="Znf_C2H2_type"/>
</dbReference>
<evidence type="ECO:0000256" key="8">
    <source>
        <dbReference type="SAM" id="MobiDB-lite"/>
    </source>
</evidence>
<dbReference type="GO" id="GO:0005634">
    <property type="term" value="C:nucleus"/>
    <property type="evidence" value="ECO:0007669"/>
    <property type="project" value="UniProtKB-SubCell"/>
</dbReference>
<keyword evidence="4 7" id="KW-0863">Zinc-finger</keyword>
<name>A0AAV2QB21_MEGNR</name>
<feature type="domain" description="C2H2-type" evidence="9">
    <location>
        <begin position="706"/>
        <end position="733"/>
    </location>
</feature>
<evidence type="ECO:0000256" key="7">
    <source>
        <dbReference type="PROSITE-ProRule" id="PRU00042"/>
    </source>
</evidence>
<dbReference type="Gene3D" id="3.30.160.60">
    <property type="entry name" value="Classic Zinc Finger"/>
    <property type="match status" value="8"/>
</dbReference>
<feature type="region of interest" description="Disordered" evidence="8">
    <location>
        <begin position="365"/>
        <end position="390"/>
    </location>
</feature>
<protein>
    <recommendedName>
        <fullName evidence="9">C2H2-type domain-containing protein</fullName>
    </recommendedName>
</protein>
<evidence type="ECO:0000256" key="4">
    <source>
        <dbReference type="ARBA" id="ARBA00022771"/>
    </source>
</evidence>
<dbReference type="PANTHER" id="PTHR16515:SF49">
    <property type="entry name" value="GASTRULA ZINC FINGER PROTEIN XLCGF49.1-LIKE-RELATED"/>
    <property type="match status" value="1"/>
</dbReference>
<evidence type="ECO:0000313" key="11">
    <source>
        <dbReference type="Proteomes" id="UP001497623"/>
    </source>
</evidence>
<feature type="compositionally biased region" description="Polar residues" evidence="8">
    <location>
        <begin position="151"/>
        <end position="161"/>
    </location>
</feature>
<feature type="domain" description="C2H2-type" evidence="9">
    <location>
        <begin position="909"/>
        <end position="932"/>
    </location>
</feature>
<dbReference type="PANTHER" id="PTHR16515">
    <property type="entry name" value="PR DOMAIN ZINC FINGER PROTEIN"/>
    <property type="match status" value="1"/>
</dbReference>
<evidence type="ECO:0000256" key="2">
    <source>
        <dbReference type="ARBA" id="ARBA00022723"/>
    </source>
</evidence>
<feature type="domain" description="C2H2-type" evidence="9">
    <location>
        <begin position="678"/>
        <end position="705"/>
    </location>
</feature>
<dbReference type="SMART" id="SM00355">
    <property type="entry name" value="ZnF_C2H2"/>
    <property type="match status" value="12"/>
</dbReference>
<feature type="domain" description="C2H2-type" evidence="9">
    <location>
        <begin position="844"/>
        <end position="871"/>
    </location>
</feature>
<feature type="domain" description="C2H2-type" evidence="9">
    <location>
        <begin position="650"/>
        <end position="677"/>
    </location>
</feature>
<evidence type="ECO:0000256" key="3">
    <source>
        <dbReference type="ARBA" id="ARBA00022737"/>
    </source>
</evidence>
<dbReference type="Proteomes" id="UP001497623">
    <property type="component" value="Unassembled WGS sequence"/>
</dbReference>
<keyword evidence="6" id="KW-0539">Nucleus</keyword>